<keyword evidence="7" id="KW-0479">Metal-binding</keyword>
<evidence type="ECO:0000256" key="8">
    <source>
        <dbReference type="SAM" id="Phobius"/>
    </source>
</evidence>
<sequence>MSWFFLLAIAFVLSVLLCGVYLQLARRWQFLDHPNQRSSHSRPTPHGGGAPTLLSFALMVGLAALCFVSWQAAYLWMLALGLSLMALGVVDDAVQLSVPLRFSIYSLCCLLLSWLFLSSVSSGTWLVLPIALALLWLLNLYNFMDGIDGIAAIQGFIASCTAGLLAVVYQGAFDYALFCFLLGFSLLGFLAWNLPPAKLFMGDAGSVPLGFLLGALALFGEVSGALPAACWLILLAAFITDATWTLLSRLLRGEKVTEAHREHLYQRLSRRWGSHWRVDMALLAVLAFWLFPMALAAQTYQQYQLFHVILAYFPLLLCMAKMRHLP</sequence>
<keyword evidence="7" id="KW-0460">Magnesium</keyword>
<organism evidence="9 10">
    <name type="scientific">Sediminihaliea albiluteola</name>
    <dbReference type="NCBI Taxonomy" id="2758564"/>
    <lineage>
        <taxon>Bacteria</taxon>
        <taxon>Pseudomonadati</taxon>
        <taxon>Pseudomonadota</taxon>
        <taxon>Gammaproteobacteria</taxon>
        <taxon>Cellvibrionales</taxon>
        <taxon>Halieaceae</taxon>
        <taxon>Sediminihaliea</taxon>
    </lineage>
</organism>
<gene>
    <name evidence="9" type="ORF">H2508_06995</name>
</gene>
<keyword evidence="5 8" id="KW-1133">Transmembrane helix</keyword>
<dbReference type="Proteomes" id="UP000539350">
    <property type="component" value="Unassembled WGS sequence"/>
</dbReference>
<feature type="transmembrane region" description="Helical" evidence="8">
    <location>
        <begin position="303"/>
        <end position="320"/>
    </location>
</feature>
<feature type="transmembrane region" description="Helical" evidence="8">
    <location>
        <begin position="276"/>
        <end position="297"/>
    </location>
</feature>
<feature type="transmembrane region" description="Helical" evidence="8">
    <location>
        <begin position="75"/>
        <end position="98"/>
    </location>
</feature>
<dbReference type="RefSeq" id="WP_182170984.1">
    <property type="nucleotide sequence ID" value="NZ_JACFXU010000014.1"/>
</dbReference>
<proteinExistence type="predicted"/>
<dbReference type="GO" id="GO:0044038">
    <property type="term" value="P:cell wall macromolecule biosynthetic process"/>
    <property type="evidence" value="ECO:0007669"/>
    <property type="project" value="TreeGrafter"/>
</dbReference>
<dbReference type="GO" id="GO:0046872">
    <property type="term" value="F:metal ion binding"/>
    <property type="evidence" value="ECO:0007669"/>
    <property type="project" value="UniProtKB-KW"/>
</dbReference>
<feature type="binding site" evidence="7">
    <location>
        <position position="142"/>
    </location>
    <ligand>
        <name>Mg(2+)</name>
        <dbReference type="ChEBI" id="CHEBI:18420"/>
    </ligand>
</feature>
<dbReference type="InterPro" id="IPR000715">
    <property type="entry name" value="Glycosyl_transferase_4"/>
</dbReference>
<evidence type="ECO:0000256" key="2">
    <source>
        <dbReference type="ARBA" id="ARBA00022475"/>
    </source>
</evidence>
<evidence type="ECO:0000313" key="9">
    <source>
        <dbReference type="EMBL" id="MBA6412853.1"/>
    </source>
</evidence>
<feature type="transmembrane region" description="Helical" evidence="8">
    <location>
        <begin position="149"/>
        <end position="169"/>
    </location>
</feature>
<comment type="caution">
    <text evidence="9">The sequence shown here is derived from an EMBL/GenBank/DDBJ whole genome shotgun (WGS) entry which is preliminary data.</text>
</comment>
<keyword evidence="10" id="KW-1185">Reference proteome</keyword>
<keyword evidence="4 8" id="KW-0812">Transmembrane</keyword>
<dbReference type="PANTHER" id="PTHR22926:SF3">
    <property type="entry name" value="UNDECAPRENYL-PHOSPHATE ALPHA-N-ACETYLGLUCOSAMINYL 1-PHOSPHATE TRANSFERASE"/>
    <property type="match status" value="1"/>
</dbReference>
<feature type="transmembrane region" description="Helical" evidence="8">
    <location>
        <begin position="49"/>
        <end position="68"/>
    </location>
</feature>
<keyword evidence="6 8" id="KW-0472">Membrane</keyword>
<dbReference type="GO" id="GO:0016780">
    <property type="term" value="F:phosphotransferase activity, for other substituted phosphate groups"/>
    <property type="evidence" value="ECO:0007669"/>
    <property type="project" value="InterPro"/>
</dbReference>
<name>A0A7W2TVS1_9GAMM</name>
<evidence type="ECO:0000256" key="4">
    <source>
        <dbReference type="ARBA" id="ARBA00022692"/>
    </source>
</evidence>
<evidence type="ECO:0000256" key="6">
    <source>
        <dbReference type="ARBA" id="ARBA00023136"/>
    </source>
</evidence>
<comment type="subcellular location">
    <subcellularLocation>
        <location evidence="1">Cell membrane</location>
        <topology evidence="1">Multi-pass membrane protein</topology>
    </subcellularLocation>
</comment>
<keyword evidence="3 9" id="KW-0808">Transferase</keyword>
<protein>
    <submittedName>
        <fullName evidence="9">Glycosyl transferase family 4</fullName>
    </submittedName>
</protein>
<evidence type="ECO:0000256" key="5">
    <source>
        <dbReference type="ARBA" id="ARBA00022989"/>
    </source>
</evidence>
<feature type="transmembrane region" description="Helical" evidence="8">
    <location>
        <begin position="175"/>
        <end position="192"/>
    </location>
</feature>
<dbReference type="GO" id="GO:0005886">
    <property type="term" value="C:plasma membrane"/>
    <property type="evidence" value="ECO:0007669"/>
    <property type="project" value="UniProtKB-SubCell"/>
</dbReference>
<dbReference type="AlphaFoldDB" id="A0A7W2TVS1"/>
<reference evidence="9 10" key="1">
    <citation type="submission" date="2020-07" db="EMBL/GenBank/DDBJ databases">
        <title>Halieaceae bacterium, F7430, whole genome shotgun sequencing project.</title>
        <authorList>
            <person name="Jiang S."/>
            <person name="Liu Z.W."/>
            <person name="Du Z.J."/>
        </authorList>
    </citation>
    <scope>NUCLEOTIDE SEQUENCE [LARGE SCALE GENOMIC DNA]</scope>
    <source>
        <strain evidence="9 10">F7430</strain>
    </source>
</reference>
<feature type="transmembrane region" description="Helical" evidence="8">
    <location>
        <begin position="104"/>
        <end position="137"/>
    </location>
</feature>
<dbReference type="PANTHER" id="PTHR22926">
    <property type="entry name" value="PHOSPHO-N-ACETYLMURAMOYL-PENTAPEPTIDE-TRANSFERASE"/>
    <property type="match status" value="1"/>
</dbReference>
<dbReference type="GO" id="GO:0009103">
    <property type="term" value="P:lipopolysaccharide biosynthetic process"/>
    <property type="evidence" value="ECO:0007669"/>
    <property type="project" value="TreeGrafter"/>
</dbReference>
<feature type="transmembrane region" description="Helical" evidence="8">
    <location>
        <begin position="225"/>
        <end position="247"/>
    </location>
</feature>
<feature type="binding site" evidence="7">
    <location>
        <position position="203"/>
    </location>
    <ligand>
        <name>Mg(2+)</name>
        <dbReference type="ChEBI" id="CHEBI:18420"/>
    </ligand>
</feature>
<comment type="cofactor">
    <cofactor evidence="7">
        <name>Mg(2+)</name>
        <dbReference type="ChEBI" id="CHEBI:18420"/>
    </cofactor>
</comment>
<dbReference type="Pfam" id="PF00953">
    <property type="entry name" value="Glycos_transf_4"/>
    <property type="match status" value="1"/>
</dbReference>
<keyword evidence="2" id="KW-1003">Cell membrane</keyword>
<evidence type="ECO:0000256" key="3">
    <source>
        <dbReference type="ARBA" id="ARBA00022679"/>
    </source>
</evidence>
<dbReference type="GO" id="GO:0071555">
    <property type="term" value="P:cell wall organization"/>
    <property type="evidence" value="ECO:0007669"/>
    <property type="project" value="TreeGrafter"/>
</dbReference>
<accession>A0A7W2TVS1</accession>
<dbReference type="EMBL" id="JACFXU010000014">
    <property type="protein sequence ID" value="MBA6412853.1"/>
    <property type="molecule type" value="Genomic_DNA"/>
</dbReference>
<evidence type="ECO:0000256" key="1">
    <source>
        <dbReference type="ARBA" id="ARBA00004651"/>
    </source>
</evidence>
<evidence type="ECO:0000313" key="10">
    <source>
        <dbReference type="Proteomes" id="UP000539350"/>
    </source>
</evidence>
<evidence type="ECO:0000256" key="7">
    <source>
        <dbReference type="PIRSR" id="PIRSR600715-1"/>
    </source>
</evidence>